<dbReference type="PROSITE" id="PS00973">
    <property type="entry name" value="USP_2"/>
    <property type="match status" value="1"/>
</dbReference>
<proteinExistence type="inferred from homology"/>
<dbReference type="PANTHER" id="PTHR24006">
    <property type="entry name" value="UBIQUITIN CARBOXYL-TERMINAL HYDROLASE"/>
    <property type="match status" value="1"/>
</dbReference>
<dbReference type="SUPFAM" id="SSF54001">
    <property type="entry name" value="Cysteine proteinases"/>
    <property type="match status" value="1"/>
</dbReference>
<evidence type="ECO:0000256" key="6">
    <source>
        <dbReference type="ARBA" id="ARBA00022807"/>
    </source>
</evidence>
<dbReference type="InParanoid" id="A8NYI1"/>
<dbReference type="GO" id="GO:0005829">
    <property type="term" value="C:cytosol"/>
    <property type="evidence" value="ECO:0007669"/>
    <property type="project" value="TreeGrafter"/>
</dbReference>
<dbReference type="VEuPathDB" id="FungiDB:CC1G_01346"/>
<evidence type="ECO:0000256" key="7">
    <source>
        <dbReference type="RuleBase" id="RU366025"/>
    </source>
</evidence>
<evidence type="ECO:0000313" key="10">
    <source>
        <dbReference type="EMBL" id="EAU84350.1"/>
    </source>
</evidence>
<feature type="compositionally biased region" description="Basic and acidic residues" evidence="8">
    <location>
        <begin position="455"/>
        <end position="472"/>
    </location>
</feature>
<feature type="compositionally biased region" description="Polar residues" evidence="8">
    <location>
        <begin position="97"/>
        <end position="108"/>
    </location>
</feature>
<dbReference type="InterPro" id="IPR038765">
    <property type="entry name" value="Papain-like_cys_pep_sf"/>
</dbReference>
<sequence>MLASPLLPAPPTFGPQPASDDYRPAKDIEAFNNLLPPPVEFVEGSSSGAYAVPEGKYKPINVPSSPKAPRHEKSPELTNGTPATPKPVSKPDAQPKTPKSPTKSLYPTGIDTSWPPNCNIGSGLHNTGNTCFLNSALQCLLHTPPLLRVLSHHKQESCKVDRGFCMACALRQVAAKSFSSRSPFAPSQITGRLQTIAKHMRKGRQEDTHEFLRYAIDALQKSCLAGYPPKIDQKLAETTWVHKIFGGRLRSRVTCRDCGYNSDTFDRILDLSLDILKSDTIKDALRKFVAIDYLKGADKYKCEKCKKPVTAEKRFTIHDAPLVLTVHLKRFSPLGRKIGHPVTYDDHLSLQPFMSEGSFGPTYSLYGVICHAGGGPHSGHYYAFVKSRDGKWWEMNDEMVSPINGPPLSKKSAYVLFYMRAKGQGLEGAVKSQINGVLKEQRSKPRLSESMKAPKPKDRDADDEDKGEKLDRPFIGPLLPSPSINGDSKKLNPVDPQAASLKSKIEKARSSMSTLEQYKSDDEDSDKEDFGEKVEDKGEETKGEPPSSPPKDVEMRPSSPHPPPPSSSPPHGASVTNGIPPTSFYGPTPPKKRKTPDNAHEGSSQKRQLLSSDFKKDRHRNPFNGITYKKRKPPRGL</sequence>
<dbReference type="AlphaFoldDB" id="A8NYI1"/>
<dbReference type="Proteomes" id="UP000001861">
    <property type="component" value="Unassembled WGS sequence"/>
</dbReference>
<dbReference type="GO" id="GO:0006508">
    <property type="term" value="P:proteolysis"/>
    <property type="evidence" value="ECO:0007669"/>
    <property type="project" value="UniProtKB-KW"/>
</dbReference>
<dbReference type="FunFam" id="3.90.70.10:FF:000119">
    <property type="entry name" value="Ubiquitin specific peptidase 36"/>
    <property type="match status" value="1"/>
</dbReference>
<dbReference type="CDD" id="cd02661">
    <property type="entry name" value="Peptidase_C19E"/>
    <property type="match status" value="1"/>
</dbReference>
<organism evidence="10 11">
    <name type="scientific">Coprinopsis cinerea (strain Okayama-7 / 130 / ATCC MYA-4618 / FGSC 9003)</name>
    <name type="common">Inky cap fungus</name>
    <name type="synonym">Hormographiella aspergillata</name>
    <dbReference type="NCBI Taxonomy" id="240176"/>
    <lineage>
        <taxon>Eukaryota</taxon>
        <taxon>Fungi</taxon>
        <taxon>Dikarya</taxon>
        <taxon>Basidiomycota</taxon>
        <taxon>Agaricomycotina</taxon>
        <taxon>Agaricomycetes</taxon>
        <taxon>Agaricomycetidae</taxon>
        <taxon>Agaricales</taxon>
        <taxon>Agaricineae</taxon>
        <taxon>Psathyrellaceae</taxon>
        <taxon>Coprinopsis</taxon>
    </lineage>
</organism>
<gene>
    <name evidence="10" type="ORF">CC1G_01346</name>
</gene>
<feature type="domain" description="USP" evidence="9">
    <location>
        <begin position="122"/>
        <end position="421"/>
    </location>
</feature>
<accession>A8NYI1</accession>
<keyword evidence="6 7" id="KW-0788">Thiol protease</keyword>
<feature type="compositionally biased region" description="Basic residues" evidence="8">
    <location>
        <begin position="628"/>
        <end position="637"/>
    </location>
</feature>
<dbReference type="GO" id="GO:0016579">
    <property type="term" value="P:protein deubiquitination"/>
    <property type="evidence" value="ECO:0007669"/>
    <property type="project" value="InterPro"/>
</dbReference>
<comment type="caution">
    <text evidence="10">The sequence shown here is derived from an EMBL/GenBank/DDBJ whole genome shotgun (WGS) entry which is preliminary data.</text>
</comment>
<feature type="region of interest" description="Disordered" evidence="8">
    <location>
        <begin position="1"/>
        <end position="108"/>
    </location>
</feature>
<evidence type="ECO:0000256" key="5">
    <source>
        <dbReference type="ARBA" id="ARBA00022801"/>
    </source>
</evidence>
<dbReference type="GeneID" id="6013990"/>
<reference evidence="10 11" key="1">
    <citation type="journal article" date="2010" name="Proc. Natl. Acad. Sci. U.S.A.">
        <title>Insights into evolution of multicellular fungi from the assembled chromosomes of the mushroom Coprinopsis cinerea (Coprinus cinereus).</title>
        <authorList>
            <person name="Stajich J.E."/>
            <person name="Wilke S.K."/>
            <person name="Ahren D."/>
            <person name="Au C.H."/>
            <person name="Birren B.W."/>
            <person name="Borodovsky M."/>
            <person name="Burns C."/>
            <person name="Canback B."/>
            <person name="Casselton L.A."/>
            <person name="Cheng C.K."/>
            <person name="Deng J."/>
            <person name="Dietrich F.S."/>
            <person name="Fargo D.C."/>
            <person name="Farman M.L."/>
            <person name="Gathman A.C."/>
            <person name="Goldberg J."/>
            <person name="Guigo R."/>
            <person name="Hoegger P.J."/>
            <person name="Hooker J.B."/>
            <person name="Huggins A."/>
            <person name="James T.Y."/>
            <person name="Kamada T."/>
            <person name="Kilaru S."/>
            <person name="Kodira C."/>
            <person name="Kues U."/>
            <person name="Kupfer D."/>
            <person name="Kwan H.S."/>
            <person name="Lomsadze A."/>
            <person name="Li W."/>
            <person name="Lilly W.W."/>
            <person name="Ma L.J."/>
            <person name="Mackey A.J."/>
            <person name="Manning G."/>
            <person name="Martin F."/>
            <person name="Muraguchi H."/>
            <person name="Natvig D.O."/>
            <person name="Palmerini H."/>
            <person name="Ramesh M.A."/>
            <person name="Rehmeyer C.J."/>
            <person name="Roe B.A."/>
            <person name="Shenoy N."/>
            <person name="Stanke M."/>
            <person name="Ter-Hovhannisyan V."/>
            <person name="Tunlid A."/>
            <person name="Velagapudi R."/>
            <person name="Vision T.J."/>
            <person name="Zeng Q."/>
            <person name="Zolan M.E."/>
            <person name="Pukkila P.J."/>
        </authorList>
    </citation>
    <scope>NUCLEOTIDE SEQUENCE [LARGE SCALE GENOMIC DNA]</scope>
    <source>
        <strain evidence="11">Okayama-7 / 130 / ATCC MYA-4618 / FGSC 9003</strain>
    </source>
</reference>
<dbReference type="InterPro" id="IPR028889">
    <property type="entry name" value="USP"/>
</dbReference>
<dbReference type="PROSITE" id="PS50235">
    <property type="entry name" value="USP_3"/>
    <property type="match status" value="1"/>
</dbReference>
<feature type="compositionally biased region" description="Basic and acidic residues" evidence="8">
    <location>
        <begin position="528"/>
        <end position="543"/>
    </location>
</feature>
<dbReference type="eggNOG" id="KOG1865">
    <property type="taxonomic scope" value="Eukaryota"/>
</dbReference>
<feature type="region of interest" description="Disordered" evidence="8">
    <location>
        <begin position="437"/>
        <end position="637"/>
    </location>
</feature>
<name>A8NYI1_COPC7</name>
<dbReference type="EC" id="3.4.19.12" evidence="7"/>
<dbReference type="RefSeq" id="XP_001837434.1">
    <property type="nucleotide sequence ID" value="XM_001837382.2"/>
</dbReference>
<dbReference type="GO" id="GO:0004843">
    <property type="term" value="F:cysteine-type deubiquitinase activity"/>
    <property type="evidence" value="ECO:0007669"/>
    <property type="project" value="UniProtKB-UniRule"/>
</dbReference>
<dbReference type="STRING" id="240176.A8NYI1"/>
<dbReference type="FunCoup" id="A8NYI1">
    <property type="interactions" value="132"/>
</dbReference>
<dbReference type="OrthoDB" id="420187at2759"/>
<feature type="compositionally biased region" description="Basic and acidic residues" evidence="8">
    <location>
        <begin position="20"/>
        <end position="29"/>
    </location>
</feature>
<dbReference type="OMA" id="CLSCGYN"/>
<protein>
    <recommendedName>
        <fullName evidence="7">Ubiquitin carboxyl-terminal hydrolase</fullName>
        <ecNumber evidence="7">3.4.19.12</ecNumber>
    </recommendedName>
</protein>
<keyword evidence="11" id="KW-1185">Reference proteome</keyword>
<dbReference type="Gene3D" id="3.90.70.10">
    <property type="entry name" value="Cysteine proteinases"/>
    <property type="match status" value="1"/>
</dbReference>
<feature type="compositionally biased region" description="Pro residues" evidence="8">
    <location>
        <begin position="559"/>
        <end position="568"/>
    </location>
</feature>
<dbReference type="PROSITE" id="PS00972">
    <property type="entry name" value="USP_1"/>
    <property type="match status" value="1"/>
</dbReference>
<keyword evidence="4 7" id="KW-0833">Ubl conjugation pathway</keyword>
<dbReference type="Pfam" id="PF00443">
    <property type="entry name" value="UCH"/>
    <property type="match status" value="1"/>
</dbReference>
<evidence type="ECO:0000259" key="9">
    <source>
        <dbReference type="PROSITE" id="PS50235"/>
    </source>
</evidence>
<evidence type="ECO:0000256" key="4">
    <source>
        <dbReference type="ARBA" id="ARBA00022786"/>
    </source>
</evidence>
<evidence type="ECO:0000256" key="1">
    <source>
        <dbReference type="ARBA" id="ARBA00000707"/>
    </source>
</evidence>
<feature type="compositionally biased region" description="Basic and acidic residues" evidence="8">
    <location>
        <begin position="595"/>
        <end position="604"/>
    </location>
</feature>
<dbReference type="InterPro" id="IPR001394">
    <property type="entry name" value="Peptidase_C19_UCH"/>
</dbReference>
<dbReference type="InterPro" id="IPR050164">
    <property type="entry name" value="Peptidase_C19"/>
</dbReference>
<evidence type="ECO:0000313" key="11">
    <source>
        <dbReference type="Proteomes" id="UP000001861"/>
    </source>
</evidence>
<dbReference type="KEGG" id="cci:CC1G_01346"/>
<evidence type="ECO:0000256" key="8">
    <source>
        <dbReference type="SAM" id="MobiDB-lite"/>
    </source>
</evidence>
<evidence type="ECO:0000256" key="2">
    <source>
        <dbReference type="ARBA" id="ARBA00009085"/>
    </source>
</evidence>
<keyword evidence="5 7" id="KW-0378">Hydrolase</keyword>
<evidence type="ECO:0000256" key="3">
    <source>
        <dbReference type="ARBA" id="ARBA00022670"/>
    </source>
</evidence>
<dbReference type="GO" id="GO:0005634">
    <property type="term" value="C:nucleus"/>
    <property type="evidence" value="ECO:0007669"/>
    <property type="project" value="TreeGrafter"/>
</dbReference>
<dbReference type="InterPro" id="IPR018200">
    <property type="entry name" value="USP_CS"/>
</dbReference>
<dbReference type="PANTHER" id="PTHR24006:SF758">
    <property type="entry name" value="UBIQUITIN CARBOXYL-TERMINAL HYDROLASE 36"/>
    <property type="match status" value="1"/>
</dbReference>
<comment type="catalytic activity">
    <reaction evidence="1 7">
        <text>Thiol-dependent hydrolysis of ester, thioester, amide, peptide and isopeptide bonds formed by the C-terminal Gly of ubiquitin (a 76-residue protein attached to proteins as an intracellular targeting signal).</text>
        <dbReference type="EC" id="3.4.19.12"/>
    </reaction>
</comment>
<dbReference type="EMBL" id="AACS02000005">
    <property type="protein sequence ID" value="EAU84350.1"/>
    <property type="molecule type" value="Genomic_DNA"/>
</dbReference>
<comment type="similarity">
    <text evidence="2 7">Belongs to the peptidase C19 family.</text>
</comment>
<feature type="compositionally biased region" description="Basic and acidic residues" evidence="8">
    <location>
        <begin position="439"/>
        <end position="449"/>
    </location>
</feature>
<keyword evidence="3 7" id="KW-0645">Protease</keyword>